<feature type="domain" description="Band 7" evidence="3">
    <location>
        <begin position="40"/>
        <end position="228"/>
    </location>
</feature>
<dbReference type="InterPro" id="IPR036013">
    <property type="entry name" value="Band_7/SPFH_dom_sf"/>
</dbReference>
<accession>A0ABV9GUV0</accession>
<dbReference type="InterPro" id="IPR001107">
    <property type="entry name" value="Band_7"/>
</dbReference>
<dbReference type="Proteomes" id="UP001595967">
    <property type="component" value="Unassembled WGS sequence"/>
</dbReference>
<dbReference type="Gene3D" id="3.30.479.30">
    <property type="entry name" value="Band 7 domain"/>
    <property type="match status" value="1"/>
</dbReference>
<feature type="coiled-coil region" evidence="2">
    <location>
        <begin position="207"/>
        <end position="261"/>
    </location>
</feature>
<dbReference type="EMBL" id="JBHSEW010000005">
    <property type="protein sequence ID" value="MFC4621953.1"/>
    <property type="molecule type" value="Genomic_DNA"/>
</dbReference>
<reference evidence="5" key="1">
    <citation type="journal article" date="2019" name="Int. J. Syst. Evol. Microbiol.">
        <title>The Global Catalogue of Microorganisms (GCM) 10K type strain sequencing project: providing services to taxonomists for standard genome sequencing and annotation.</title>
        <authorList>
            <consortium name="The Broad Institute Genomics Platform"/>
            <consortium name="The Broad Institute Genome Sequencing Center for Infectious Disease"/>
            <person name="Wu L."/>
            <person name="Ma J."/>
        </authorList>
    </citation>
    <scope>NUCLEOTIDE SEQUENCE [LARGE SCALE GENOMIC DNA]</scope>
    <source>
        <strain evidence="5">JCM 11650</strain>
    </source>
</reference>
<name>A0ABV9GUV0_9BURK</name>
<evidence type="ECO:0000313" key="4">
    <source>
        <dbReference type="EMBL" id="MFC4621953.1"/>
    </source>
</evidence>
<keyword evidence="5" id="KW-1185">Reference proteome</keyword>
<proteinExistence type="predicted"/>
<comment type="subcellular location">
    <subcellularLocation>
        <location evidence="1">Membrane</location>
        <topology evidence="1">Single-pass membrane protein</topology>
    </subcellularLocation>
</comment>
<dbReference type="Pfam" id="PF01145">
    <property type="entry name" value="Band_7"/>
    <property type="match status" value="1"/>
</dbReference>
<evidence type="ECO:0000259" key="3">
    <source>
        <dbReference type="Pfam" id="PF01145"/>
    </source>
</evidence>
<evidence type="ECO:0000256" key="2">
    <source>
        <dbReference type="SAM" id="Coils"/>
    </source>
</evidence>
<evidence type="ECO:0000256" key="1">
    <source>
        <dbReference type="ARBA" id="ARBA00004167"/>
    </source>
</evidence>
<gene>
    <name evidence="4" type="ORF">ACFO3A_06940</name>
</gene>
<organism evidence="4 5">
    <name type="scientific">Comamonas nitrativorans</name>
    <dbReference type="NCBI Taxonomy" id="108437"/>
    <lineage>
        <taxon>Bacteria</taxon>
        <taxon>Pseudomonadati</taxon>
        <taxon>Pseudomonadota</taxon>
        <taxon>Betaproteobacteria</taxon>
        <taxon>Burkholderiales</taxon>
        <taxon>Comamonadaceae</taxon>
        <taxon>Comamonas</taxon>
    </lineage>
</organism>
<protein>
    <submittedName>
        <fullName evidence="4">SPFH domain-containing protein</fullName>
    </submittedName>
</protein>
<keyword evidence="2" id="KW-0175">Coiled coil</keyword>
<dbReference type="RefSeq" id="WP_377725152.1">
    <property type="nucleotide sequence ID" value="NZ_JBHSEW010000005.1"/>
</dbReference>
<evidence type="ECO:0000313" key="5">
    <source>
        <dbReference type="Proteomes" id="UP001595967"/>
    </source>
</evidence>
<dbReference type="SUPFAM" id="SSF117892">
    <property type="entry name" value="Band 7/SPFH domain"/>
    <property type="match status" value="1"/>
</dbReference>
<sequence>MTKLIKPTVTASSFKKTILLIVGAVVAALLALVLAGERVEIPPAHVGKIMTKDGYQEALIPTSKFRLSPCWAYCDRLVMLDVADKAYQENLSIFIPEDKLNLDVTVRATLSINPKKTAELFNTISPTDGRGTTAIIANEQVYRTYASQIIQAEVREYLSQYSISQIASSNEKINADLGLRLGKAIEARTPFSVRHVGITNLKYPDIITKAQEAAAERREAIQQEEAQTQVSAARLERELREARLQRAIEKEKAETEALAQATLAASVDSRVLELRKLENQRAWIEKWDGQLPSTVLSDAVPMVPLK</sequence>
<comment type="caution">
    <text evidence="4">The sequence shown here is derived from an EMBL/GenBank/DDBJ whole genome shotgun (WGS) entry which is preliminary data.</text>
</comment>